<gene>
    <name evidence="3" type="ORF">BLNAU_157</name>
</gene>
<feature type="compositionally biased region" description="Basic and acidic residues" evidence="1">
    <location>
        <begin position="511"/>
        <end position="533"/>
    </location>
</feature>
<accession>A0ABQ9YM86</accession>
<dbReference type="Pfam" id="PF00566">
    <property type="entry name" value="RabGAP-TBC"/>
    <property type="match status" value="2"/>
</dbReference>
<organism evidence="3 4">
    <name type="scientific">Blattamonas nauphoetae</name>
    <dbReference type="NCBI Taxonomy" id="2049346"/>
    <lineage>
        <taxon>Eukaryota</taxon>
        <taxon>Metamonada</taxon>
        <taxon>Preaxostyla</taxon>
        <taxon>Oxymonadida</taxon>
        <taxon>Blattamonas</taxon>
    </lineage>
</organism>
<dbReference type="Gene3D" id="1.10.10.750">
    <property type="entry name" value="Ypt/Rab-GAP domain of gyp1p, domain 1"/>
    <property type="match status" value="1"/>
</dbReference>
<dbReference type="InterPro" id="IPR035969">
    <property type="entry name" value="Rab-GAP_TBC_sf"/>
</dbReference>
<dbReference type="InterPro" id="IPR000195">
    <property type="entry name" value="Rab-GAP-TBC_dom"/>
</dbReference>
<feature type="compositionally biased region" description="Basic and acidic residues" evidence="1">
    <location>
        <begin position="433"/>
        <end position="496"/>
    </location>
</feature>
<dbReference type="Gene3D" id="1.10.8.270">
    <property type="entry name" value="putative rabgap domain of human tbc1 domain family member 14 like domains"/>
    <property type="match status" value="1"/>
</dbReference>
<dbReference type="SUPFAM" id="SSF47923">
    <property type="entry name" value="Ypt/Rab-GAP domain of gyp1p"/>
    <property type="match status" value="2"/>
</dbReference>
<dbReference type="EMBL" id="JARBJD010000001">
    <property type="protein sequence ID" value="KAK2964857.1"/>
    <property type="molecule type" value="Genomic_DNA"/>
</dbReference>
<feature type="region of interest" description="Disordered" evidence="1">
    <location>
        <begin position="1"/>
        <end position="32"/>
    </location>
</feature>
<feature type="compositionally biased region" description="Polar residues" evidence="1">
    <location>
        <begin position="1"/>
        <end position="15"/>
    </location>
</feature>
<dbReference type="SMART" id="SM00164">
    <property type="entry name" value="TBC"/>
    <property type="match status" value="1"/>
</dbReference>
<feature type="compositionally biased region" description="Acidic residues" evidence="1">
    <location>
        <begin position="497"/>
        <end position="510"/>
    </location>
</feature>
<keyword evidence="4" id="KW-1185">Reference proteome</keyword>
<dbReference type="InterPro" id="IPR050302">
    <property type="entry name" value="Rab_GAP_TBC_domain"/>
</dbReference>
<proteinExistence type="predicted"/>
<feature type="domain" description="Rab-GAP TBC" evidence="2">
    <location>
        <begin position="86"/>
        <end position="327"/>
    </location>
</feature>
<evidence type="ECO:0000313" key="4">
    <source>
        <dbReference type="Proteomes" id="UP001281761"/>
    </source>
</evidence>
<dbReference type="PANTHER" id="PTHR47219">
    <property type="entry name" value="RAB GTPASE-ACTIVATING PROTEIN 1-LIKE"/>
    <property type="match status" value="1"/>
</dbReference>
<sequence>MSSNADQAGRVQTTIGPAPSPDASAQRPKRVDRYGFRIDQLTEVKPDEKARQTELRRVKKWQAMFRDWDRFSTKNLKKLKQRVRKGIPDKIRGEAWWKLADVDSFVNTKLKNVVFEDLLAIPSEHDEQIRKDITRTFPEHADLSPTSISSEEGDSTGATKLLHTLHAYAVYDPSLGYCQGIAFIAACLNMYFSAHHSFVLLTRLFDSTPPNNKSLPKYGLRGMYIADFPMLDASLFVFESLLKQFCKSEYAHLHFLAANSPIIPSSGIDWELKPPPLSVQKERAKNSPLLCGEMVRVFANQWFLTLFFYAFPFRTCIRILDCFIADGTKALFRVALAFIQLIGTPLKKYKSFEELLPALLREFQPIRGDGDMLIKTAYSFSLSHRHVERSLAAFWKAQGKSPKKLWDVSVQDPPLTGQVKTDPQPTQDNLEGDNLREQKEIDENVRREEEPKDGTEMEEAPKEETKMEEEAPKEETKMEEEAPKEETKMEEEKEVKEETEEDEKKDEEENEKASEQKGEDKVDEERQEGTSLG</sequence>
<dbReference type="PROSITE" id="PS50086">
    <property type="entry name" value="TBC_RABGAP"/>
    <property type="match status" value="1"/>
</dbReference>
<name>A0ABQ9YM86_9EUKA</name>
<feature type="compositionally biased region" description="Polar residues" evidence="1">
    <location>
        <begin position="418"/>
        <end position="429"/>
    </location>
</feature>
<comment type="caution">
    <text evidence="3">The sequence shown here is derived from an EMBL/GenBank/DDBJ whole genome shotgun (WGS) entry which is preliminary data.</text>
</comment>
<dbReference type="Gene3D" id="1.10.472.80">
    <property type="entry name" value="Ypt/Rab-GAP domain of gyp1p, domain 3"/>
    <property type="match status" value="1"/>
</dbReference>
<protein>
    <submittedName>
        <fullName evidence="3">GTPase-activating protein GYP5</fullName>
    </submittedName>
</protein>
<evidence type="ECO:0000256" key="1">
    <source>
        <dbReference type="SAM" id="MobiDB-lite"/>
    </source>
</evidence>
<reference evidence="3 4" key="1">
    <citation type="journal article" date="2022" name="bioRxiv">
        <title>Genomics of Preaxostyla Flagellates Illuminates Evolutionary Transitions and the Path Towards Mitochondrial Loss.</title>
        <authorList>
            <person name="Novak L.V.F."/>
            <person name="Treitli S.C."/>
            <person name="Pyrih J."/>
            <person name="Halakuc P."/>
            <person name="Pipaliya S.V."/>
            <person name="Vacek V."/>
            <person name="Brzon O."/>
            <person name="Soukal P."/>
            <person name="Eme L."/>
            <person name="Dacks J.B."/>
            <person name="Karnkowska A."/>
            <person name="Elias M."/>
            <person name="Hampl V."/>
        </authorList>
    </citation>
    <scope>NUCLEOTIDE SEQUENCE [LARGE SCALE GENOMIC DNA]</scope>
    <source>
        <strain evidence="3">NAU3</strain>
        <tissue evidence="3">Gut</tissue>
    </source>
</reference>
<dbReference type="Proteomes" id="UP001281761">
    <property type="component" value="Unassembled WGS sequence"/>
</dbReference>
<feature type="region of interest" description="Disordered" evidence="1">
    <location>
        <begin position="407"/>
        <end position="533"/>
    </location>
</feature>
<evidence type="ECO:0000259" key="2">
    <source>
        <dbReference type="PROSITE" id="PS50086"/>
    </source>
</evidence>
<evidence type="ECO:0000313" key="3">
    <source>
        <dbReference type="EMBL" id="KAK2964857.1"/>
    </source>
</evidence>
<dbReference type="PANTHER" id="PTHR47219:SF9">
    <property type="entry name" value="GTPASE ACTIVATING PROTEIN AND CENTROSOME-ASSOCIATED, ISOFORM B"/>
    <property type="match status" value="1"/>
</dbReference>